<feature type="transmembrane region" description="Helical" evidence="1">
    <location>
        <begin position="75"/>
        <end position="95"/>
    </location>
</feature>
<sequence>MRVVPWDWSGIFPRNRWVNAAVLCLCLPVPSQLFKLHFAGGNRWIVPFFHLAAILLVGVALRWCEARCNHASQPVRDAATAALLMACMSSLILMFTL</sequence>
<gene>
    <name evidence="2" type="ORF">JMJ54_05750</name>
</gene>
<keyword evidence="1" id="KW-1133">Transmembrane helix</keyword>
<protein>
    <submittedName>
        <fullName evidence="2">Uncharacterized protein</fullName>
    </submittedName>
</protein>
<feature type="transmembrane region" description="Helical" evidence="1">
    <location>
        <begin position="44"/>
        <end position="63"/>
    </location>
</feature>
<dbReference type="EMBL" id="JAESND010000002">
    <property type="protein sequence ID" value="MBM3115324.1"/>
    <property type="molecule type" value="Genomic_DNA"/>
</dbReference>
<organism evidence="2 3">
    <name type="scientific">Jeongeupia naejangsanensis</name>
    <dbReference type="NCBI Taxonomy" id="613195"/>
    <lineage>
        <taxon>Bacteria</taxon>
        <taxon>Pseudomonadati</taxon>
        <taxon>Pseudomonadota</taxon>
        <taxon>Betaproteobacteria</taxon>
        <taxon>Neisseriales</taxon>
        <taxon>Chitinibacteraceae</taxon>
        <taxon>Jeongeupia</taxon>
    </lineage>
</organism>
<evidence type="ECO:0000313" key="3">
    <source>
        <dbReference type="Proteomes" id="UP000809431"/>
    </source>
</evidence>
<keyword evidence="3" id="KW-1185">Reference proteome</keyword>
<dbReference type="Proteomes" id="UP000809431">
    <property type="component" value="Unassembled WGS sequence"/>
</dbReference>
<evidence type="ECO:0000313" key="2">
    <source>
        <dbReference type="EMBL" id="MBM3115324.1"/>
    </source>
</evidence>
<reference evidence="2 3" key="1">
    <citation type="submission" date="2021-01" db="EMBL/GenBank/DDBJ databases">
        <title>Draft Genome Sequence and Polyhydroxyalkanoate Biosynthetic Potential of Jeongeupia naejangsanensis Type Strain DSM 24253.</title>
        <authorList>
            <person name="Turrini P."/>
            <person name="Artuso I."/>
            <person name="Lugli G.A."/>
            <person name="Frangipani E."/>
            <person name="Ventura M."/>
            <person name="Visca P."/>
        </authorList>
    </citation>
    <scope>NUCLEOTIDE SEQUENCE [LARGE SCALE GENOMIC DNA]</scope>
    <source>
        <strain evidence="2 3">DSM 24253</strain>
    </source>
</reference>
<proteinExistence type="predicted"/>
<accession>A0ABS2BKH3</accession>
<comment type="caution">
    <text evidence="2">The sequence shown here is derived from an EMBL/GenBank/DDBJ whole genome shotgun (WGS) entry which is preliminary data.</text>
</comment>
<keyword evidence="1" id="KW-0812">Transmembrane</keyword>
<evidence type="ECO:0000256" key="1">
    <source>
        <dbReference type="SAM" id="Phobius"/>
    </source>
</evidence>
<keyword evidence="1" id="KW-0472">Membrane</keyword>
<name>A0ABS2BKH3_9NEIS</name>
<dbReference type="RefSeq" id="WP_203536997.1">
    <property type="nucleotide sequence ID" value="NZ_JAESND010000002.1"/>
</dbReference>